<dbReference type="EMBL" id="LAZR01001789">
    <property type="protein sequence ID" value="KKN39001.1"/>
    <property type="molecule type" value="Genomic_DNA"/>
</dbReference>
<sequence length="134" mass="14950">MARDYLYIFLNDDDLGVAFGDEPTSEDAIRARLGDIMILNLRTGELIDKDGTRQTPRAAKVGGVVNIHTDLPDDEDRLLDNITRSYDEYIDLVDRGFCPLCKARTEPFFSADPEFSGVIASAHCSRCGWSDNES</sequence>
<gene>
    <name evidence="1" type="ORF">LCGC14_0747830</name>
</gene>
<name>A0A0F9SPW4_9ZZZZ</name>
<dbReference type="AlphaFoldDB" id="A0A0F9SPW4"/>
<comment type="caution">
    <text evidence="1">The sequence shown here is derived from an EMBL/GenBank/DDBJ whole genome shotgun (WGS) entry which is preliminary data.</text>
</comment>
<protein>
    <submittedName>
        <fullName evidence="1">Uncharacterized protein</fullName>
    </submittedName>
</protein>
<organism evidence="1">
    <name type="scientific">marine sediment metagenome</name>
    <dbReference type="NCBI Taxonomy" id="412755"/>
    <lineage>
        <taxon>unclassified sequences</taxon>
        <taxon>metagenomes</taxon>
        <taxon>ecological metagenomes</taxon>
    </lineage>
</organism>
<accession>A0A0F9SPW4</accession>
<evidence type="ECO:0000313" key="1">
    <source>
        <dbReference type="EMBL" id="KKN39001.1"/>
    </source>
</evidence>
<reference evidence="1" key="1">
    <citation type="journal article" date="2015" name="Nature">
        <title>Complex archaea that bridge the gap between prokaryotes and eukaryotes.</title>
        <authorList>
            <person name="Spang A."/>
            <person name="Saw J.H."/>
            <person name="Jorgensen S.L."/>
            <person name="Zaremba-Niedzwiedzka K."/>
            <person name="Martijn J."/>
            <person name="Lind A.E."/>
            <person name="van Eijk R."/>
            <person name="Schleper C."/>
            <person name="Guy L."/>
            <person name="Ettema T.J."/>
        </authorList>
    </citation>
    <scope>NUCLEOTIDE SEQUENCE</scope>
</reference>
<proteinExistence type="predicted"/>